<gene>
    <name evidence="2" type="ORF">BD289DRAFT_506062</name>
</gene>
<name>A0A2T3A7X6_9PEZI</name>
<feature type="compositionally biased region" description="Basic residues" evidence="1">
    <location>
        <begin position="238"/>
        <end position="255"/>
    </location>
</feature>
<feature type="compositionally biased region" description="Basic and acidic residues" evidence="1">
    <location>
        <begin position="168"/>
        <end position="177"/>
    </location>
</feature>
<feature type="compositionally biased region" description="Basic and acidic residues" evidence="1">
    <location>
        <begin position="190"/>
        <end position="210"/>
    </location>
</feature>
<feature type="compositionally biased region" description="Polar residues" evidence="1">
    <location>
        <begin position="219"/>
        <end position="228"/>
    </location>
</feature>
<dbReference type="AlphaFoldDB" id="A0A2T3A7X6"/>
<reference evidence="2 3" key="1">
    <citation type="journal article" date="2018" name="Mycol. Prog.">
        <title>Coniella lustricola, a new species from submerged detritus.</title>
        <authorList>
            <person name="Raudabaugh D.B."/>
            <person name="Iturriaga T."/>
            <person name="Carver A."/>
            <person name="Mondo S."/>
            <person name="Pangilinan J."/>
            <person name="Lipzen A."/>
            <person name="He G."/>
            <person name="Amirebrahimi M."/>
            <person name="Grigoriev I.V."/>
            <person name="Miller A.N."/>
        </authorList>
    </citation>
    <scope>NUCLEOTIDE SEQUENCE [LARGE SCALE GENOMIC DNA]</scope>
    <source>
        <strain evidence="2 3">B22-T-1</strain>
    </source>
</reference>
<feature type="compositionally biased region" description="Basic and acidic residues" evidence="1">
    <location>
        <begin position="265"/>
        <end position="274"/>
    </location>
</feature>
<keyword evidence="3" id="KW-1185">Reference proteome</keyword>
<evidence type="ECO:0000256" key="1">
    <source>
        <dbReference type="SAM" id="MobiDB-lite"/>
    </source>
</evidence>
<accession>A0A2T3A7X6</accession>
<organism evidence="2 3">
    <name type="scientific">Coniella lustricola</name>
    <dbReference type="NCBI Taxonomy" id="2025994"/>
    <lineage>
        <taxon>Eukaryota</taxon>
        <taxon>Fungi</taxon>
        <taxon>Dikarya</taxon>
        <taxon>Ascomycota</taxon>
        <taxon>Pezizomycotina</taxon>
        <taxon>Sordariomycetes</taxon>
        <taxon>Sordariomycetidae</taxon>
        <taxon>Diaporthales</taxon>
        <taxon>Schizoparmaceae</taxon>
        <taxon>Coniella</taxon>
    </lineage>
</organism>
<proteinExistence type="predicted"/>
<feature type="region of interest" description="Disordered" evidence="1">
    <location>
        <begin position="168"/>
        <end position="274"/>
    </location>
</feature>
<sequence>MTDSPAGPASSKPCSPAPIVSKKQIIIHYNPQRPAKRIRFLSPSMAIDLDDSSAADEDDDSQHLSAKQEPVLREAADALLDAVEIDDSHILLPKPRADCKEPTRSLLAFTPVFQRAASRFSSAMAKVQAAWLNRFFADQPSAFQRPVTPPSPIRLPEEYAKIRNEEAEKRFREEEEKKKKKKKEEAEDCELLKRTRHSSERGAAMSREEPVIEYDIVGTGQTVHSSKQTSKKETSIKLKLRRKRKPQVRRSKKLAVNHNKWPQLPHDDNKSYGS</sequence>
<dbReference type="Proteomes" id="UP000241462">
    <property type="component" value="Unassembled WGS sequence"/>
</dbReference>
<dbReference type="EMBL" id="KZ678442">
    <property type="protein sequence ID" value="PSR85466.1"/>
    <property type="molecule type" value="Genomic_DNA"/>
</dbReference>
<evidence type="ECO:0000313" key="2">
    <source>
        <dbReference type="EMBL" id="PSR85466.1"/>
    </source>
</evidence>
<protein>
    <submittedName>
        <fullName evidence="2">Uncharacterized protein</fullName>
    </submittedName>
</protein>
<evidence type="ECO:0000313" key="3">
    <source>
        <dbReference type="Proteomes" id="UP000241462"/>
    </source>
</evidence>
<dbReference type="InParanoid" id="A0A2T3A7X6"/>